<evidence type="ECO:0000259" key="13">
    <source>
        <dbReference type="Pfam" id="PF02223"/>
    </source>
</evidence>
<dbReference type="GO" id="GO:0006227">
    <property type="term" value="P:dUDP biosynthetic process"/>
    <property type="evidence" value="ECO:0007669"/>
    <property type="project" value="TreeGrafter"/>
</dbReference>
<evidence type="ECO:0000313" key="14">
    <source>
        <dbReference type="EMBL" id="SEF66443.1"/>
    </source>
</evidence>
<reference evidence="14 15" key="1">
    <citation type="submission" date="2016-10" db="EMBL/GenBank/DDBJ databases">
        <authorList>
            <person name="de Groot N.N."/>
        </authorList>
    </citation>
    <scope>NUCLEOTIDE SEQUENCE [LARGE SCALE GENOMIC DNA]</scope>
    <source>
        <strain evidence="14 15">DSM 22489</strain>
    </source>
</reference>
<keyword evidence="4 12" id="KW-0808">Transferase</keyword>
<evidence type="ECO:0000256" key="2">
    <source>
        <dbReference type="ARBA" id="ARBA00012980"/>
    </source>
</evidence>
<proteinExistence type="inferred from homology"/>
<dbReference type="NCBIfam" id="TIGR00041">
    <property type="entry name" value="DTMP_kinase"/>
    <property type="match status" value="1"/>
</dbReference>
<dbReference type="Gene3D" id="3.40.50.300">
    <property type="entry name" value="P-loop containing nucleotide triphosphate hydrolases"/>
    <property type="match status" value="1"/>
</dbReference>
<feature type="domain" description="Thymidylate kinase-like" evidence="13">
    <location>
        <begin position="39"/>
        <end position="239"/>
    </location>
</feature>
<evidence type="ECO:0000256" key="9">
    <source>
        <dbReference type="ARBA" id="ARBA00029962"/>
    </source>
</evidence>
<evidence type="ECO:0000256" key="6">
    <source>
        <dbReference type="ARBA" id="ARBA00022741"/>
    </source>
</evidence>
<dbReference type="CDD" id="cd01672">
    <property type="entry name" value="TMPK"/>
    <property type="match status" value="1"/>
</dbReference>
<evidence type="ECO:0000256" key="3">
    <source>
        <dbReference type="ARBA" id="ARBA00017144"/>
    </source>
</evidence>
<dbReference type="EC" id="2.7.4.9" evidence="2 12"/>
<dbReference type="EMBL" id="FNVA01000001">
    <property type="protein sequence ID" value="SEF66443.1"/>
    <property type="molecule type" value="Genomic_DNA"/>
</dbReference>
<dbReference type="AlphaFoldDB" id="A0A1H5TUH2"/>
<evidence type="ECO:0000256" key="7">
    <source>
        <dbReference type="ARBA" id="ARBA00022777"/>
    </source>
</evidence>
<accession>A0A1H5TUH2</accession>
<evidence type="ECO:0000256" key="4">
    <source>
        <dbReference type="ARBA" id="ARBA00022679"/>
    </source>
</evidence>
<feature type="binding site" evidence="12">
    <location>
        <begin position="41"/>
        <end position="48"/>
    </location>
    <ligand>
        <name>ATP</name>
        <dbReference type="ChEBI" id="CHEBI:30616"/>
    </ligand>
</feature>
<evidence type="ECO:0000313" key="15">
    <source>
        <dbReference type="Proteomes" id="UP000236728"/>
    </source>
</evidence>
<dbReference type="GO" id="GO:0005829">
    <property type="term" value="C:cytosol"/>
    <property type="evidence" value="ECO:0007669"/>
    <property type="project" value="TreeGrafter"/>
</dbReference>
<sequence length="265" mass="29252">MACRAFLAPREIRMPGGHHKPPGSRDTLGLMCHGMFITFEGLDGSGKTTQVRRLVAALEAEGRRVVSLRNPGGTALGDRIRAILLDSRSESELGAITPTAELALMFADRAQSLAEIVKPALAEGAIVICDRYTDSSEAYQGGGRELGSERVLELHHAVCDGFQPDLTILLLPPLESSLRRARRRNERHIQTSGTDENRFEREGDEFYRRVYQAYRNIAQREPQRVVAITEDARIEAIASSVLTVVRERLQAHESARPIASPQTAS</sequence>
<keyword evidence="5 12" id="KW-0545">Nucleotide biosynthesis</keyword>
<dbReference type="SUPFAM" id="SSF52540">
    <property type="entry name" value="P-loop containing nucleoside triphosphate hydrolases"/>
    <property type="match status" value="1"/>
</dbReference>
<comment type="function">
    <text evidence="11 12">Phosphorylation of dTMP to form dTDP in both de novo and salvage pathways of dTTP synthesis.</text>
</comment>
<dbReference type="GO" id="GO:0006235">
    <property type="term" value="P:dTTP biosynthetic process"/>
    <property type="evidence" value="ECO:0007669"/>
    <property type="project" value="UniProtKB-UniRule"/>
</dbReference>
<dbReference type="Pfam" id="PF02223">
    <property type="entry name" value="Thymidylate_kin"/>
    <property type="match status" value="1"/>
</dbReference>
<evidence type="ECO:0000256" key="11">
    <source>
        <dbReference type="ARBA" id="ARBA00057735"/>
    </source>
</evidence>
<evidence type="ECO:0000256" key="10">
    <source>
        <dbReference type="ARBA" id="ARBA00048743"/>
    </source>
</evidence>
<dbReference type="FunFam" id="3.40.50.300:FF:000225">
    <property type="entry name" value="Thymidylate kinase"/>
    <property type="match status" value="1"/>
</dbReference>
<dbReference type="GO" id="GO:0006233">
    <property type="term" value="P:dTDP biosynthetic process"/>
    <property type="evidence" value="ECO:0007669"/>
    <property type="project" value="InterPro"/>
</dbReference>
<dbReference type="PROSITE" id="PS01331">
    <property type="entry name" value="THYMIDYLATE_KINASE"/>
    <property type="match status" value="1"/>
</dbReference>
<keyword evidence="7 12" id="KW-0418">Kinase</keyword>
<dbReference type="GO" id="GO:0004798">
    <property type="term" value="F:dTMP kinase activity"/>
    <property type="evidence" value="ECO:0007669"/>
    <property type="project" value="UniProtKB-UniRule"/>
</dbReference>
<dbReference type="InterPro" id="IPR018095">
    <property type="entry name" value="Thymidylate_kin_CS"/>
</dbReference>
<gene>
    <name evidence="12" type="primary">tmk</name>
    <name evidence="14" type="ORF">SAMN05421819_0744</name>
</gene>
<dbReference type="HAMAP" id="MF_00165">
    <property type="entry name" value="Thymidylate_kinase"/>
    <property type="match status" value="1"/>
</dbReference>
<dbReference type="Proteomes" id="UP000236728">
    <property type="component" value="Unassembled WGS sequence"/>
</dbReference>
<evidence type="ECO:0000256" key="8">
    <source>
        <dbReference type="ARBA" id="ARBA00022840"/>
    </source>
</evidence>
<comment type="catalytic activity">
    <reaction evidence="10 12">
        <text>dTMP + ATP = dTDP + ADP</text>
        <dbReference type="Rhea" id="RHEA:13517"/>
        <dbReference type="ChEBI" id="CHEBI:30616"/>
        <dbReference type="ChEBI" id="CHEBI:58369"/>
        <dbReference type="ChEBI" id="CHEBI:63528"/>
        <dbReference type="ChEBI" id="CHEBI:456216"/>
        <dbReference type="EC" id="2.7.4.9"/>
    </reaction>
</comment>
<name>A0A1H5TUH2_9BACT</name>
<keyword evidence="6 12" id="KW-0547">Nucleotide-binding</keyword>
<dbReference type="InterPro" id="IPR027417">
    <property type="entry name" value="P-loop_NTPase"/>
</dbReference>
<dbReference type="PANTHER" id="PTHR10344">
    <property type="entry name" value="THYMIDYLATE KINASE"/>
    <property type="match status" value="1"/>
</dbReference>
<dbReference type="PANTHER" id="PTHR10344:SF4">
    <property type="entry name" value="UMP-CMP KINASE 2, MITOCHONDRIAL"/>
    <property type="match status" value="1"/>
</dbReference>
<dbReference type="GO" id="GO:0005524">
    <property type="term" value="F:ATP binding"/>
    <property type="evidence" value="ECO:0007669"/>
    <property type="project" value="UniProtKB-UniRule"/>
</dbReference>
<keyword evidence="8 12" id="KW-0067">ATP-binding</keyword>
<evidence type="ECO:0000256" key="1">
    <source>
        <dbReference type="ARBA" id="ARBA00009776"/>
    </source>
</evidence>
<comment type="similarity">
    <text evidence="1 12">Belongs to the thymidylate kinase family.</text>
</comment>
<keyword evidence="15" id="KW-1185">Reference proteome</keyword>
<evidence type="ECO:0000256" key="5">
    <source>
        <dbReference type="ARBA" id="ARBA00022727"/>
    </source>
</evidence>
<dbReference type="InterPro" id="IPR039430">
    <property type="entry name" value="Thymidylate_kin-like_dom"/>
</dbReference>
<protein>
    <recommendedName>
        <fullName evidence="3 12">Thymidylate kinase</fullName>
        <ecNumber evidence="2 12">2.7.4.9</ecNumber>
    </recommendedName>
    <alternativeName>
        <fullName evidence="9 12">dTMP kinase</fullName>
    </alternativeName>
</protein>
<organism evidence="14 15">
    <name type="scientific">Bryocella elongata</name>
    <dbReference type="NCBI Taxonomy" id="863522"/>
    <lineage>
        <taxon>Bacteria</taxon>
        <taxon>Pseudomonadati</taxon>
        <taxon>Acidobacteriota</taxon>
        <taxon>Terriglobia</taxon>
        <taxon>Terriglobales</taxon>
        <taxon>Acidobacteriaceae</taxon>
        <taxon>Bryocella</taxon>
    </lineage>
</organism>
<evidence type="ECO:0000256" key="12">
    <source>
        <dbReference type="HAMAP-Rule" id="MF_00165"/>
    </source>
</evidence>
<dbReference type="InterPro" id="IPR018094">
    <property type="entry name" value="Thymidylate_kinase"/>
</dbReference>